<reference evidence="1" key="1">
    <citation type="journal article" date="2015" name="Nature">
        <title>Complex archaea that bridge the gap between prokaryotes and eukaryotes.</title>
        <authorList>
            <person name="Spang A."/>
            <person name="Saw J.H."/>
            <person name="Jorgensen S.L."/>
            <person name="Zaremba-Niedzwiedzka K."/>
            <person name="Martijn J."/>
            <person name="Lind A.E."/>
            <person name="van Eijk R."/>
            <person name="Schleper C."/>
            <person name="Guy L."/>
            <person name="Ettema T.J."/>
        </authorList>
    </citation>
    <scope>NUCLEOTIDE SEQUENCE</scope>
</reference>
<sequence>MIPVLRNASVRCPWCGNIVHKKVPTYEHMERVVFKCSSLEPTEMSNQFNDFGCQKRFIGLILFKVTVEEIQKVFDE</sequence>
<dbReference type="EMBL" id="LAZR01018954">
    <property type="protein sequence ID" value="KKL94329.1"/>
    <property type="molecule type" value="Genomic_DNA"/>
</dbReference>
<organism evidence="1">
    <name type="scientific">marine sediment metagenome</name>
    <dbReference type="NCBI Taxonomy" id="412755"/>
    <lineage>
        <taxon>unclassified sequences</taxon>
        <taxon>metagenomes</taxon>
        <taxon>ecological metagenomes</taxon>
    </lineage>
</organism>
<protein>
    <submittedName>
        <fullName evidence="1">Uncharacterized protein</fullName>
    </submittedName>
</protein>
<proteinExistence type="predicted"/>
<dbReference type="AlphaFoldDB" id="A0A0F9G6E6"/>
<accession>A0A0F9G6E6</accession>
<name>A0A0F9G6E6_9ZZZZ</name>
<evidence type="ECO:0000313" key="1">
    <source>
        <dbReference type="EMBL" id="KKL94329.1"/>
    </source>
</evidence>
<gene>
    <name evidence="1" type="ORF">LCGC14_1865820</name>
</gene>
<comment type="caution">
    <text evidence="1">The sequence shown here is derived from an EMBL/GenBank/DDBJ whole genome shotgun (WGS) entry which is preliminary data.</text>
</comment>